<feature type="compositionally biased region" description="Basic and acidic residues" evidence="1">
    <location>
        <begin position="149"/>
        <end position="161"/>
    </location>
</feature>
<reference evidence="4" key="2">
    <citation type="journal article" date="2023" name="MicrobiologyOpen">
        <title>Genomics of the tumorigenes clade of the family Rhizobiaceae and description of Rhizobium rhododendri sp. nov.</title>
        <authorList>
            <person name="Kuzmanovic N."/>
            <person name="diCenzo G.C."/>
            <person name="Bunk B."/>
            <person name="Sproeer C."/>
            <person name="Fruehling A."/>
            <person name="Neumann-Schaal M."/>
            <person name="Overmann J."/>
            <person name="Smalla K."/>
        </authorList>
    </citation>
    <scope>NUCLEOTIDE SEQUENCE [LARGE SCALE GENOMIC DNA]</scope>
    <source>
        <strain evidence="4">1078</strain>
    </source>
</reference>
<dbReference type="KEGG" id="rtu:PR017_00590"/>
<dbReference type="Proteomes" id="UP000249499">
    <property type="component" value="Chromosome"/>
</dbReference>
<evidence type="ECO:0000313" key="3">
    <source>
        <dbReference type="EMBL" id="WFR95685.1"/>
    </source>
</evidence>
<reference evidence="3 4" key="1">
    <citation type="journal article" date="2018" name="Sci. Rep.">
        <title>Rhizobium tumorigenes sp. nov., a novel plant tumorigenic bacterium isolated from cane gall tumors on thornless blackberry.</title>
        <authorList>
            <person name="Kuzmanovi N."/>
            <person name="Smalla K."/>
            <person name="Gronow S."/>
            <person name="PuBawska J."/>
        </authorList>
    </citation>
    <scope>NUCLEOTIDE SEQUENCE [LARGE SCALE GENOMIC DNA]</scope>
    <source>
        <strain evidence="3 4">1078</strain>
    </source>
</reference>
<evidence type="ECO:0000256" key="1">
    <source>
        <dbReference type="SAM" id="MobiDB-lite"/>
    </source>
</evidence>
<name>A0AAF1KI19_9HYPH</name>
<feature type="compositionally biased region" description="Pro residues" evidence="1">
    <location>
        <begin position="85"/>
        <end position="97"/>
    </location>
</feature>
<proteinExistence type="predicted"/>
<sequence length="446" mass="47206">MSGLETAIRSALERSERDNPEVRARVYQSARQALEAGLRKQDITDVETVAAQRQRLELTIRAIEGEERARLREAAVVQPAGEPAPSAPPAEPVPQPARPVVQPASRPAAAQAIPTSTAAPRLAPISPAAPPLGAAVRPEATQQPGRMEPGMELRGETRDADTSSSGYTDEGDLGGIHAGPGDHLAAEPGAYEEPSMAAPSRSMDFKPERAASRRKPRKFFSRLLVFCIVVAFLGIGAWWVKTSGVLLTAAQRDTSVRNQPAQITPEGEDANDNNADLDSGSNAGLATIDPQDRFSADWIQIFGPTDAAKAVSGTQAKIENASENEGPTVRLTSQSPDTTGNVAIPVPAATLQKLSGKPVTVAMTLQAISDAPTQITVECSFGTYGGCGRHRFDVTRQKSDALFQLRFNKPLPADASGNLVFNTDVDGKSTGVNIYAIRVLPGNEAP</sequence>
<feature type="transmembrane region" description="Helical" evidence="2">
    <location>
        <begin position="219"/>
        <end position="240"/>
    </location>
</feature>
<feature type="compositionally biased region" description="Basic and acidic residues" evidence="1">
    <location>
        <begin position="11"/>
        <end position="24"/>
    </location>
</feature>
<gene>
    <name evidence="3" type="ORF">PR017_00590</name>
</gene>
<organism evidence="3 4">
    <name type="scientific">Rhizobium tumorigenes</name>
    <dbReference type="NCBI Taxonomy" id="2041385"/>
    <lineage>
        <taxon>Bacteria</taxon>
        <taxon>Pseudomonadati</taxon>
        <taxon>Pseudomonadota</taxon>
        <taxon>Alphaproteobacteria</taxon>
        <taxon>Hyphomicrobiales</taxon>
        <taxon>Rhizobiaceae</taxon>
        <taxon>Rhizobium/Agrobacterium group</taxon>
        <taxon>Rhizobium</taxon>
    </lineage>
</organism>
<keyword evidence="4" id="KW-1185">Reference proteome</keyword>
<dbReference type="RefSeq" id="WP_111216594.1">
    <property type="nucleotide sequence ID" value="NZ_CP117255.1"/>
</dbReference>
<accession>A0AAF1KI19</accession>
<keyword evidence="2" id="KW-0472">Membrane</keyword>
<feature type="region of interest" description="Disordered" evidence="1">
    <location>
        <begin position="1"/>
        <end position="24"/>
    </location>
</feature>
<feature type="region of interest" description="Disordered" evidence="1">
    <location>
        <begin position="319"/>
        <end position="340"/>
    </location>
</feature>
<evidence type="ECO:0008006" key="5">
    <source>
        <dbReference type="Google" id="ProtNLM"/>
    </source>
</evidence>
<dbReference type="AlphaFoldDB" id="A0AAF1KI19"/>
<feature type="region of interest" description="Disordered" evidence="1">
    <location>
        <begin position="254"/>
        <end position="274"/>
    </location>
</feature>
<dbReference type="EMBL" id="CP117255">
    <property type="protein sequence ID" value="WFR95685.1"/>
    <property type="molecule type" value="Genomic_DNA"/>
</dbReference>
<evidence type="ECO:0000313" key="4">
    <source>
        <dbReference type="Proteomes" id="UP000249499"/>
    </source>
</evidence>
<protein>
    <recommendedName>
        <fullName evidence="5">Biotin transporter BioY</fullName>
    </recommendedName>
</protein>
<keyword evidence="2" id="KW-0812">Transmembrane</keyword>
<feature type="compositionally biased region" description="Low complexity" evidence="1">
    <location>
        <begin position="98"/>
        <end position="120"/>
    </location>
</feature>
<evidence type="ECO:0000256" key="2">
    <source>
        <dbReference type="SAM" id="Phobius"/>
    </source>
</evidence>
<keyword evidence="2" id="KW-1133">Transmembrane helix</keyword>
<feature type="region of interest" description="Disordered" evidence="1">
    <location>
        <begin position="78"/>
        <end position="188"/>
    </location>
</feature>